<keyword evidence="1" id="KW-1133">Transmembrane helix</keyword>
<organism evidence="2 3">
    <name type="scientific">Lichtheimia corymbifera JMRC:FSU:9682</name>
    <dbReference type="NCBI Taxonomy" id="1263082"/>
    <lineage>
        <taxon>Eukaryota</taxon>
        <taxon>Fungi</taxon>
        <taxon>Fungi incertae sedis</taxon>
        <taxon>Mucoromycota</taxon>
        <taxon>Mucoromycotina</taxon>
        <taxon>Mucoromycetes</taxon>
        <taxon>Mucorales</taxon>
        <taxon>Lichtheimiaceae</taxon>
        <taxon>Lichtheimia</taxon>
    </lineage>
</organism>
<keyword evidence="3" id="KW-1185">Reference proteome</keyword>
<keyword evidence="1" id="KW-0812">Transmembrane</keyword>
<comment type="caution">
    <text evidence="2">The sequence shown here is derived from an EMBL/GenBank/DDBJ whole genome shotgun (WGS) entry which is preliminary data.</text>
</comment>
<dbReference type="EMBL" id="CBTN010000047">
    <property type="protein sequence ID" value="CDH57623.1"/>
    <property type="molecule type" value="Genomic_DNA"/>
</dbReference>
<accession>A0A068S5G8</accession>
<sequence>MQSLFFLIDTPLPTTITITTTATTIIIIIGSMMMYTGGDFYGSASLSDGVGWVPFYPQVIVVQETCHGGDIHIR</sequence>
<proteinExistence type="predicted"/>
<evidence type="ECO:0000313" key="3">
    <source>
        <dbReference type="Proteomes" id="UP000027586"/>
    </source>
</evidence>
<evidence type="ECO:0000256" key="1">
    <source>
        <dbReference type="SAM" id="Phobius"/>
    </source>
</evidence>
<dbReference type="Proteomes" id="UP000027586">
    <property type="component" value="Unassembled WGS sequence"/>
</dbReference>
<protein>
    <submittedName>
        <fullName evidence="2">Uncharacterized protein</fullName>
    </submittedName>
</protein>
<keyword evidence="1" id="KW-0472">Membrane</keyword>
<feature type="transmembrane region" description="Helical" evidence="1">
    <location>
        <begin position="12"/>
        <end position="35"/>
    </location>
</feature>
<reference evidence="2" key="1">
    <citation type="submission" date="2013-08" db="EMBL/GenBank/DDBJ databases">
        <title>Gene expansion shapes genome architecture in the human pathogen Lichtheimia corymbifera: an evolutionary genomics analysis in the ancient terrestrial Mucorales (Mucoromycotina).</title>
        <authorList>
            <person name="Schwartze V.U."/>
            <person name="Winter S."/>
            <person name="Shelest E."/>
            <person name="Marcet-Houben M."/>
            <person name="Horn F."/>
            <person name="Wehner S."/>
            <person name="Hoffmann K."/>
            <person name="Riege K."/>
            <person name="Sammeth M."/>
            <person name="Nowrousian M."/>
            <person name="Valiante V."/>
            <person name="Linde J."/>
            <person name="Jacobsen I.D."/>
            <person name="Marz M."/>
            <person name="Brakhage A.A."/>
            <person name="Gabaldon T."/>
            <person name="Bocker S."/>
            <person name="Voigt K."/>
        </authorList>
    </citation>
    <scope>NUCLEOTIDE SEQUENCE [LARGE SCALE GENOMIC DNA]</scope>
    <source>
        <strain evidence="2">FSU 9682</strain>
    </source>
</reference>
<dbReference type="VEuPathDB" id="FungiDB:LCOR_08535.1"/>
<evidence type="ECO:0000313" key="2">
    <source>
        <dbReference type="EMBL" id="CDH57623.1"/>
    </source>
</evidence>
<name>A0A068S5G8_9FUNG</name>
<dbReference type="AlphaFoldDB" id="A0A068S5G8"/>
<gene>
    <name evidence="2" type="ORF">LCOR_08535.1</name>
</gene>